<reference evidence="3" key="2">
    <citation type="submission" date="2025-05" db="UniProtKB">
        <authorList>
            <consortium name="EnsemblMetazoa"/>
        </authorList>
    </citation>
    <scope>IDENTIFICATION</scope>
    <source>
        <strain evidence="3">Foshan</strain>
    </source>
</reference>
<reference evidence="4" key="1">
    <citation type="journal article" date="2015" name="Proc. Natl. Acad. Sci. U.S.A.">
        <title>Genome sequence of the Asian Tiger mosquito, Aedes albopictus, reveals insights into its biology, genetics, and evolution.</title>
        <authorList>
            <person name="Chen X.G."/>
            <person name="Jiang X."/>
            <person name="Gu J."/>
            <person name="Xu M."/>
            <person name="Wu Y."/>
            <person name="Deng Y."/>
            <person name="Zhang C."/>
            <person name="Bonizzoni M."/>
            <person name="Dermauw W."/>
            <person name="Vontas J."/>
            <person name="Armbruster P."/>
            <person name="Huang X."/>
            <person name="Yang Y."/>
            <person name="Zhang H."/>
            <person name="He W."/>
            <person name="Peng H."/>
            <person name="Liu Y."/>
            <person name="Wu K."/>
            <person name="Chen J."/>
            <person name="Lirakis M."/>
            <person name="Topalis P."/>
            <person name="Van Leeuwen T."/>
            <person name="Hall A.B."/>
            <person name="Jiang X."/>
            <person name="Thorpe C."/>
            <person name="Mueller R.L."/>
            <person name="Sun C."/>
            <person name="Waterhouse R.M."/>
            <person name="Yan G."/>
            <person name="Tu Z.J."/>
            <person name="Fang X."/>
            <person name="James A.A."/>
        </authorList>
    </citation>
    <scope>NUCLEOTIDE SEQUENCE [LARGE SCALE GENOMIC DNA]</scope>
    <source>
        <strain evidence="4">Foshan</strain>
    </source>
</reference>
<dbReference type="InterPro" id="IPR005135">
    <property type="entry name" value="Endo/exonuclease/phosphatase"/>
</dbReference>
<feature type="compositionally biased region" description="Polar residues" evidence="1">
    <location>
        <begin position="78"/>
        <end position="89"/>
    </location>
</feature>
<dbReference type="Pfam" id="PF03372">
    <property type="entry name" value="Exo_endo_phos"/>
    <property type="match status" value="1"/>
</dbReference>
<proteinExistence type="predicted"/>
<evidence type="ECO:0000259" key="2">
    <source>
        <dbReference type="Pfam" id="PF03372"/>
    </source>
</evidence>
<feature type="region of interest" description="Disordered" evidence="1">
    <location>
        <begin position="56"/>
        <end position="108"/>
    </location>
</feature>
<dbReference type="PANTHER" id="PTHR33395">
    <property type="entry name" value="TRANSCRIPTASE, PUTATIVE-RELATED-RELATED"/>
    <property type="match status" value="1"/>
</dbReference>
<dbReference type="PANTHER" id="PTHR33395:SF22">
    <property type="entry name" value="REVERSE TRANSCRIPTASE DOMAIN-CONTAINING PROTEIN"/>
    <property type="match status" value="1"/>
</dbReference>
<evidence type="ECO:0000313" key="3">
    <source>
        <dbReference type="EnsemblMetazoa" id="AALFPA23_014924.P21627"/>
    </source>
</evidence>
<dbReference type="EnsemblMetazoa" id="AALFPA23_014924.R21627">
    <property type="protein sequence ID" value="AALFPA23_014924.P21627"/>
    <property type="gene ID" value="AALFPA23_014924"/>
</dbReference>
<dbReference type="GeneID" id="134286090"/>
<sequence length="752" mass="83933">MLFDPHSVVVYPKERTLKPYHTNEEVTEYQYHSTTASQYPGKYALNTFSSLPEVPLNSSSRAGSDCHASPTRHAASSRHGSTPSRSPTLRYQPPGRTLAVSPKEAPNPLNTVVPIQPATSSRPGPVFETGDGVFRNPFSGKYAPNTFSSLPEVPLNSSSHADFRRHADSNRHACPSPVFETAPSVSTAADPEPDPLSQLRVYYQNTRGLRTKIDSFFVAAAEAEYDVIVLTETWLDDVISSTQLFGNAYTVYRTDRSRLNSRKTRGGGVLVAVSSSLQSCIDPSPVSNRLEQLWVKVHLNGFDVSVGVLYLPPDYKNDLFLIQQHLESIDSIMSGLSQHDYALLFGDYNHSEMLWLPSEDGGLKLDTRGSNLTGPGSILYDGFCFHNLTQINSVKNANSGILDLVLVNDLSLPACHLSEAVEALVVVDTAHPAIEIDIVMSLPVKYEQAPEGALFDFRRADYEVLTKDIFSINWQFLDSDLNLDDMVESFSSEIRRIIEHRVPFKRPPLKPPWTNRYLRKLKCRRRSALRKYRRNRSPQLKRCFVFASNKYTSYNRLSYARYVDRVQRNLRLHPKRFWSFVKSKRKEDGLPTAMHFGESSVDTASGKCNLFAQHFKSAFSGADVTPALIAEAIRDTPSDVIDFGIFDVTEEHVLNAIRKLKYSTSPGPDGIPSSLLKRCSAAFLMPLTKLFNHSLQQGCQPSPHQLGIEDEAGAEGKALDRSILPHPARCCLYCLGSKLDKAGWRLLGWSGI</sequence>
<keyword evidence="4" id="KW-1185">Reference proteome</keyword>
<evidence type="ECO:0000313" key="4">
    <source>
        <dbReference type="Proteomes" id="UP000069940"/>
    </source>
</evidence>
<evidence type="ECO:0000256" key="1">
    <source>
        <dbReference type="SAM" id="MobiDB-lite"/>
    </source>
</evidence>
<feature type="domain" description="Endonuclease/exonuclease/phosphatase" evidence="2">
    <location>
        <begin position="209"/>
        <end position="409"/>
    </location>
</feature>
<organism evidence="3 4">
    <name type="scientific">Aedes albopictus</name>
    <name type="common">Asian tiger mosquito</name>
    <name type="synonym">Stegomyia albopicta</name>
    <dbReference type="NCBI Taxonomy" id="7160"/>
    <lineage>
        <taxon>Eukaryota</taxon>
        <taxon>Metazoa</taxon>
        <taxon>Ecdysozoa</taxon>
        <taxon>Arthropoda</taxon>
        <taxon>Hexapoda</taxon>
        <taxon>Insecta</taxon>
        <taxon>Pterygota</taxon>
        <taxon>Neoptera</taxon>
        <taxon>Endopterygota</taxon>
        <taxon>Diptera</taxon>
        <taxon>Nematocera</taxon>
        <taxon>Culicoidea</taxon>
        <taxon>Culicidae</taxon>
        <taxon>Culicinae</taxon>
        <taxon>Aedini</taxon>
        <taxon>Aedes</taxon>
        <taxon>Stegomyia</taxon>
    </lineage>
</organism>
<dbReference type="RefSeq" id="XP_062703641.1">
    <property type="nucleotide sequence ID" value="XM_062847657.1"/>
</dbReference>
<dbReference type="Proteomes" id="UP000069940">
    <property type="component" value="Unassembled WGS sequence"/>
</dbReference>
<dbReference type="SUPFAM" id="SSF56219">
    <property type="entry name" value="DNase I-like"/>
    <property type="match status" value="1"/>
</dbReference>
<dbReference type="Gene3D" id="3.60.10.10">
    <property type="entry name" value="Endonuclease/exonuclease/phosphatase"/>
    <property type="match status" value="1"/>
</dbReference>
<dbReference type="InterPro" id="IPR036691">
    <property type="entry name" value="Endo/exonu/phosph_ase_sf"/>
</dbReference>
<name>A0ABM1Z465_AEDAL</name>
<accession>A0ABM1Z465</accession>
<protein>
    <recommendedName>
        <fullName evidence="2">Endonuclease/exonuclease/phosphatase domain-containing protein</fullName>
    </recommendedName>
</protein>